<comment type="caution">
    <text evidence="1">The sequence shown here is derived from an EMBL/GenBank/DDBJ whole genome shotgun (WGS) entry which is preliminary data.</text>
</comment>
<dbReference type="RefSeq" id="WP_148103529.1">
    <property type="nucleotide sequence ID" value="NZ_CP155468.1"/>
</dbReference>
<reference evidence="1 2" key="1">
    <citation type="submission" date="2018-12" db="EMBL/GenBank/DDBJ databases">
        <authorList>
            <person name="Yu L."/>
        </authorList>
    </citation>
    <scope>NUCLEOTIDE SEQUENCE [LARGE SCALE GENOMIC DNA]</scope>
    <source>
        <strain evidence="1 2">S5H2222</strain>
    </source>
</reference>
<organism evidence="1 2">
    <name type="scientific">Lysinibacillus telephonicus</name>
    <dbReference type="NCBI Taxonomy" id="1714840"/>
    <lineage>
        <taxon>Bacteria</taxon>
        <taxon>Bacillati</taxon>
        <taxon>Bacillota</taxon>
        <taxon>Bacilli</taxon>
        <taxon>Bacillales</taxon>
        <taxon>Bacillaceae</taxon>
        <taxon>Lysinibacillus</taxon>
    </lineage>
</organism>
<protein>
    <submittedName>
        <fullName evidence="1">Uncharacterized protein</fullName>
    </submittedName>
</protein>
<evidence type="ECO:0000313" key="1">
    <source>
        <dbReference type="EMBL" id="RTQ86570.1"/>
    </source>
</evidence>
<dbReference type="AlphaFoldDB" id="A0A3S0KAT0"/>
<sequence length="66" mass="7710">MTLVTLIHDSIELKEVRMVVPSFYFWDGGWNVIKVYINLAHTLKASLYDDRVKIDNNLAENAIRQM</sequence>
<dbReference type="Proteomes" id="UP000276349">
    <property type="component" value="Unassembled WGS sequence"/>
</dbReference>
<gene>
    <name evidence="1" type="ORF">EKG35_19995</name>
</gene>
<accession>A0A3S0KAT0</accession>
<keyword evidence="2" id="KW-1185">Reference proteome</keyword>
<name>A0A3S0KAT0_9BACI</name>
<dbReference type="EMBL" id="RXNR01000115">
    <property type="protein sequence ID" value="RTQ86570.1"/>
    <property type="molecule type" value="Genomic_DNA"/>
</dbReference>
<evidence type="ECO:0000313" key="2">
    <source>
        <dbReference type="Proteomes" id="UP000276349"/>
    </source>
</evidence>
<dbReference type="OrthoDB" id="9760067at2"/>
<proteinExistence type="predicted"/>